<evidence type="ECO:0000256" key="4">
    <source>
        <dbReference type="ARBA" id="ARBA00022989"/>
    </source>
</evidence>
<keyword evidence="11" id="KW-1185">Reference proteome</keyword>
<comment type="subcellular location">
    <subcellularLocation>
        <location evidence="1">Cell membrane</location>
        <topology evidence="1">Multi-pass membrane protein</topology>
    </subcellularLocation>
</comment>
<proteinExistence type="inferred from homology"/>
<keyword evidence="4 8" id="KW-1133">Transmembrane helix</keyword>
<feature type="transmembrane region" description="Helical" evidence="8">
    <location>
        <begin position="95"/>
        <end position="113"/>
    </location>
</feature>
<feature type="transmembrane region" description="Helical" evidence="8">
    <location>
        <begin position="43"/>
        <end position="61"/>
    </location>
</feature>
<name>A0ABQ3ERR6_9ACTN</name>
<organism evidence="10 11">
    <name type="scientific">Streptomyces cirratus</name>
    <dbReference type="NCBI Taxonomy" id="68187"/>
    <lineage>
        <taxon>Bacteria</taxon>
        <taxon>Bacillati</taxon>
        <taxon>Actinomycetota</taxon>
        <taxon>Actinomycetes</taxon>
        <taxon>Kitasatosporales</taxon>
        <taxon>Streptomycetaceae</taxon>
        <taxon>Streptomyces</taxon>
    </lineage>
</organism>
<feature type="transmembrane region" description="Helical" evidence="8">
    <location>
        <begin position="491"/>
        <end position="518"/>
    </location>
</feature>
<dbReference type="PANTHER" id="PTHR30509">
    <property type="entry name" value="P-HYDROXYBENZOIC ACID EFFLUX PUMP SUBUNIT-RELATED"/>
    <property type="match status" value="1"/>
</dbReference>
<evidence type="ECO:0000256" key="1">
    <source>
        <dbReference type="ARBA" id="ARBA00004651"/>
    </source>
</evidence>
<keyword evidence="5 8" id="KW-0472">Membrane</keyword>
<reference evidence="11" key="1">
    <citation type="journal article" date="2019" name="Int. J. Syst. Evol. Microbiol.">
        <title>The Global Catalogue of Microorganisms (GCM) 10K type strain sequencing project: providing services to taxonomists for standard genome sequencing and annotation.</title>
        <authorList>
            <consortium name="The Broad Institute Genomics Platform"/>
            <consortium name="The Broad Institute Genome Sequencing Center for Infectious Disease"/>
            <person name="Wu L."/>
            <person name="Ma J."/>
        </authorList>
    </citation>
    <scope>NUCLEOTIDE SEQUENCE [LARGE SCALE GENOMIC DNA]</scope>
    <source>
        <strain evidence="11">JCM 4738</strain>
    </source>
</reference>
<comment type="similarity">
    <text evidence="6">Belongs to the YccS/YhfK family.</text>
</comment>
<dbReference type="Proteomes" id="UP000642673">
    <property type="component" value="Unassembled WGS sequence"/>
</dbReference>
<dbReference type="RefSeq" id="WP_190184333.1">
    <property type="nucleotide sequence ID" value="NZ_BMVP01000004.1"/>
</dbReference>
<evidence type="ECO:0000313" key="11">
    <source>
        <dbReference type="Proteomes" id="UP000642673"/>
    </source>
</evidence>
<dbReference type="EMBL" id="BMVP01000004">
    <property type="protein sequence ID" value="GHB55480.1"/>
    <property type="molecule type" value="Genomic_DNA"/>
</dbReference>
<keyword evidence="3 8" id="KW-0812">Transmembrane</keyword>
<feature type="transmembrane region" description="Helical" evidence="8">
    <location>
        <begin position="457"/>
        <end position="485"/>
    </location>
</feature>
<evidence type="ECO:0000256" key="7">
    <source>
        <dbReference type="SAM" id="MobiDB-lite"/>
    </source>
</evidence>
<dbReference type="InterPro" id="IPR049453">
    <property type="entry name" value="Memb_transporter_dom"/>
</dbReference>
<feature type="region of interest" description="Disordered" evidence="7">
    <location>
        <begin position="574"/>
        <end position="600"/>
    </location>
</feature>
<accession>A0ABQ3ERR6</accession>
<comment type="caution">
    <text evidence="10">The sequence shown here is derived from an EMBL/GenBank/DDBJ whole genome shotgun (WGS) entry which is preliminary data.</text>
</comment>
<gene>
    <name evidence="10" type="ORF">GCM10010347_26800</name>
</gene>
<feature type="transmembrane region" description="Helical" evidence="8">
    <location>
        <begin position="167"/>
        <end position="186"/>
    </location>
</feature>
<evidence type="ECO:0000256" key="5">
    <source>
        <dbReference type="ARBA" id="ARBA00023136"/>
    </source>
</evidence>
<feature type="domain" description="Integral membrane bound transporter" evidence="9">
    <location>
        <begin position="422"/>
        <end position="545"/>
    </location>
</feature>
<dbReference type="Pfam" id="PF13515">
    <property type="entry name" value="FUSC_2"/>
    <property type="match status" value="1"/>
</dbReference>
<sequence length="745" mass="77480">MGIPTDPGTETGTASAGPESRTSRALTQLRTETGAAPAAARRAVRVTLAACVGFYTFLYVLDRPVPATYALFAAVSLAVLSRIPGTGRQRAAQMVRVLPVACVLVTLGTLLAVRTWAAVAGMLVVGFCLAFTAAAGPRQAGAAPGLQLLFILPCFPPYSPGDLGERLVGAVVGILLLTLAEAWVLPDPPVRSYRDRAAEAAEVAARCAAALAAPPYALPRAAAEEAVAAGEALRPSKSAEAERPAGPGIKERALAHTGLAARTLLARLHALPAVPADVTPLPDSLGLLRAVEGAARESARLLAATRPTGSARHGEEAAEAAPALRRARAEVAAALPPEPADRRRQASVLEVADAALVLCEAADISVRGRRAAVQERNSGRFWYARLHAPRLWWHRLAAHAGPRSVHFQNAVRIALALAVARTIAGLDTLPHGFWAMLAVLSLTRTTAVQTRHTVRSALIGTCVGAVAAGGILTLAGSASTVYAFILPPLMLVAFATGPLHGVGWGQAMFTNVVAMAFAQLSPSTWRLAEYRFLDVLIGSAIGLACGLLAWPRGAHDELGRAVARLLRAAAAEVAATTRGPGRPGPTGTQDTGTGDAGDAEEAEVRRALVLAESAYAQYQGEAQRPAGPGTDWQSALMAGHHVLWGSRRVRAAGGMPTAPVAERRVGEYGAWVAQGFRTAAERYDVPGHETGPAGDSPAGAGPRTSDSSLDAPPPYYTALAWLDYLTTDLVRMAASHPAQRMAVTP</sequence>
<feature type="region of interest" description="Disordered" evidence="7">
    <location>
        <begin position="1"/>
        <end position="25"/>
    </location>
</feature>
<feature type="compositionally biased region" description="Low complexity" evidence="7">
    <location>
        <begin position="574"/>
        <end position="593"/>
    </location>
</feature>
<feature type="compositionally biased region" description="Low complexity" evidence="7">
    <location>
        <begin position="691"/>
        <end position="702"/>
    </location>
</feature>
<evidence type="ECO:0000256" key="8">
    <source>
        <dbReference type="SAM" id="Phobius"/>
    </source>
</evidence>
<protein>
    <recommendedName>
        <fullName evidence="9">Integral membrane bound transporter domain-containing protein</fullName>
    </recommendedName>
</protein>
<evidence type="ECO:0000259" key="9">
    <source>
        <dbReference type="Pfam" id="PF13515"/>
    </source>
</evidence>
<keyword evidence="2" id="KW-1003">Cell membrane</keyword>
<feature type="region of interest" description="Disordered" evidence="7">
    <location>
        <begin position="684"/>
        <end position="709"/>
    </location>
</feature>
<dbReference type="PANTHER" id="PTHR30509:SF9">
    <property type="entry name" value="MULTIDRUG RESISTANCE PROTEIN MDTO"/>
    <property type="match status" value="1"/>
</dbReference>
<evidence type="ECO:0000256" key="2">
    <source>
        <dbReference type="ARBA" id="ARBA00022475"/>
    </source>
</evidence>
<evidence type="ECO:0000256" key="6">
    <source>
        <dbReference type="ARBA" id="ARBA00043993"/>
    </source>
</evidence>
<evidence type="ECO:0000256" key="3">
    <source>
        <dbReference type="ARBA" id="ARBA00022692"/>
    </source>
</evidence>
<feature type="transmembrane region" description="Helical" evidence="8">
    <location>
        <begin position="530"/>
        <end position="550"/>
    </location>
</feature>
<evidence type="ECO:0000313" key="10">
    <source>
        <dbReference type="EMBL" id="GHB55480.1"/>
    </source>
</evidence>
<feature type="transmembrane region" description="Helical" evidence="8">
    <location>
        <begin position="67"/>
        <end position="83"/>
    </location>
</feature>